<dbReference type="PIRSF" id="PIRSF004749">
    <property type="entry name" value="Pep_def"/>
    <property type="match status" value="1"/>
</dbReference>
<evidence type="ECO:0008006" key="3">
    <source>
        <dbReference type="Google" id="ProtNLM"/>
    </source>
</evidence>
<dbReference type="InterPro" id="IPR036821">
    <property type="entry name" value="Peptide_deformylase_sf"/>
</dbReference>
<proteinExistence type="inferred from homology"/>
<dbReference type="PANTHER" id="PTHR10458:SF22">
    <property type="entry name" value="PEPTIDE DEFORMYLASE"/>
    <property type="match status" value="1"/>
</dbReference>
<dbReference type="NCBIfam" id="TIGR00079">
    <property type="entry name" value="pept_deformyl"/>
    <property type="match status" value="1"/>
</dbReference>
<dbReference type="Gene3D" id="3.90.45.10">
    <property type="entry name" value="Peptide deformylase"/>
    <property type="match status" value="1"/>
</dbReference>
<accession>A0A381QKS7</accession>
<dbReference type="SUPFAM" id="SSF56420">
    <property type="entry name" value="Peptide deformylase"/>
    <property type="match status" value="1"/>
</dbReference>
<reference evidence="2" key="1">
    <citation type="submission" date="2018-05" db="EMBL/GenBank/DDBJ databases">
        <authorList>
            <person name="Lanie J.A."/>
            <person name="Ng W.-L."/>
            <person name="Kazmierczak K.M."/>
            <person name="Andrzejewski T.M."/>
            <person name="Davidsen T.M."/>
            <person name="Wayne K.J."/>
            <person name="Tettelin H."/>
            <person name="Glass J.I."/>
            <person name="Rusch D."/>
            <person name="Podicherti R."/>
            <person name="Tsui H.-C.T."/>
            <person name="Winkler M.E."/>
        </authorList>
    </citation>
    <scope>NUCLEOTIDE SEQUENCE</scope>
</reference>
<dbReference type="PRINTS" id="PR01576">
    <property type="entry name" value="PDEFORMYLASE"/>
</dbReference>
<gene>
    <name evidence="2" type="ORF">METZ01_LOCUS31047</name>
</gene>
<comment type="similarity">
    <text evidence="1">Belongs to the polypeptide deformylase family.</text>
</comment>
<sequence length="140" mass="15564">MHEESGIGLAANQIGYSLNLLVLDTSNLEGEEDCKPYILINTEIIGSNGSSIMEEGCLSVPDIRAEIERPETIIIKFQDLEQNFHEESFTGLLSRVIQHELDHLNGKLFVDYLSPAKKILIKKRLLEISKNGSPSTGIIL</sequence>
<evidence type="ECO:0000313" key="2">
    <source>
        <dbReference type="EMBL" id="SUZ78193.1"/>
    </source>
</evidence>
<dbReference type="InterPro" id="IPR023635">
    <property type="entry name" value="Peptide_deformylase"/>
</dbReference>
<dbReference type="Pfam" id="PF01327">
    <property type="entry name" value="Pep_deformylase"/>
    <property type="match status" value="1"/>
</dbReference>
<evidence type="ECO:0000256" key="1">
    <source>
        <dbReference type="ARBA" id="ARBA00010759"/>
    </source>
</evidence>
<name>A0A381QKS7_9ZZZZ</name>
<protein>
    <recommendedName>
        <fullName evidence="3">Peptide deformylase</fullName>
    </recommendedName>
</protein>
<dbReference type="EMBL" id="UINC01001344">
    <property type="protein sequence ID" value="SUZ78193.1"/>
    <property type="molecule type" value="Genomic_DNA"/>
</dbReference>
<dbReference type="AlphaFoldDB" id="A0A381QKS7"/>
<dbReference type="PANTHER" id="PTHR10458">
    <property type="entry name" value="PEPTIDE DEFORMYLASE"/>
    <property type="match status" value="1"/>
</dbReference>
<dbReference type="GO" id="GO:0042586">
    <property type="term" value="F:peptide deformylase activity"/>
    <property type="evidence" value="ECO:0007669"/>
    <property type="project" value="InterPro"/>
</dbReference>
<organism evidence="2">
    <name type="scientific">marine metagenome</name>
    <dbReference type="NCBI Taxonomy" id="408172"/>
    <lineage>
        <taxon>unclassified sequences</taxon>
        <taxon>metagenomes</taxon>
        <taxon>ecological metagenomes</taxon>
    </lineage>
</organism>
<dbReference type="CDD" id="cd00487">
    <property type="entry name" value="Pep_deformylase"/>
    <property type="match status" value="1"/>
</dbReference>